<dbReference type="PANTHER" id="PTHR35006:SF3">
    <property type="entry name" value="GLYOXALASE FAMILY PROTEIN (AFU_ORTHOLOGUE AFUA_3G06020)"/>
    <property type="match status" value="1"/>
</dbReference>
<dbReference type="PROSITE" id="PS51819">
    <property type="entry name" value="VOC"/>
    <property type="match status" value="1"/>
</dbReference>
<accession>A0A1L7WJR8</accession>
<dbReference type="SUPFAM" id="SSF54593">
    <property type="entry name" value="Glyoxalase/Bleomycin resistance protein/Dihydroxybiphenyl dioxygenase"/>
    <property type="match status" value="1"/>
</dbReference>
<dbReference type="PANTHER" id="PTHR35006">
    <property type="entry name" value="GLYOXALASE FAMILY PROTEIN (AFU_ORTHOLOGUE AFUA_5G14830)"/>
    <property type="match status" value="1"/>
</dbReference>
<proteinExistence type="predicted"/>
<evidence type="ECO:0000256" key="1">
    <source>
        <dbReference type="SAM" id="Phobius"/>
    </source>
</evidence>
<feature type="domain" description="VOC" evidence="2">
    <location>
        <begin position="2"/>
        <end position="124"/>
    </location>
</feature>
<feature type="transmembrane region" description="Helical" evidence="1">
    <location>
        <begin position="127"/>
        <end position="150"/>
    </location>
</feature>
<dbReference type="EMBL" id="FJOG01000003">
    <property type="protein sequence ID" value="CZR53022.1"/>
    <property type="molecule type" value="Genomic_DNA"/>
</dbReference>
<keyword evidence="1" id="KW-1133">Transmembrane helix</keyword>
<sequence length="162" mass="17763">MPIAHISLPVSSLPGATTFYLAALKPLGYDIFMKLENTVGLTIKYDGPDFWLHQCPSSQDKETQKTHIAFKGNSQNAVRDFYQAALKAGATDNGPPGERPQYTKGYYAAYVLDLDGNNIECVYYQPWWLSALQVAPMLVGGLAVAGLAWWGGRSGWGFVVLD</sequence>
<keyword evidence="1" id="KW-0812">Transmembrane</keyword>
<keyword evidence="4" id="KW-1185">Reference proteome</keyword>
<dbReference type="Proteomes" id="UP000184330">
    <property type="component" value="Unassembled WGS sequence"/>
</dbReference>
<dbReference type="InterPro" id="IPR004360">
    <property type="entry name" value="Glyas_Fos-R_dOase_dom"/>
</dbReference>
<dbReference type="AlphaFoldDB" id="A0A1L7WJR8"/>
<organism evidence="3 4">
    <name type="scientific">Phialocephala subalpina</name>
    <dbReference type="NCBI Taxonomy" id="576137"/>
    <lineage>
        <taxon>Eukaryota</taxon>
        <taxon>Fungi</taxon>
        <taxon>Dikarya</taxon>
        <taxon>Ascomycota</taxon>
        <taxon>Pezizomycotina</taxon>
        <taxon>Leotiomycetes</taxon>
        <taxon>Helotiales</taxon>
        <taxon>Mollisiaceae</taxon>
        <taxon>Phialocephala</taxon>
        <taxon>Phialocephala fortinii species complex</taxon>
    </lineage>
</organism>
<dbReference type="Pfam" id="PF00903">
    <property type="entry name" value="Glyoxalase"/>
    <property type="match status" value="1"/>
</dbReference>
<protein>
    <recommendedName>
        <fullName evidence="2">VOC domain-containing protein</fullName>
    </recommendedName>
</protein>
<dbReference type="InterPro" id="IPR029068">
    <property type="entry name" value="Glyas_Bleomycin-R_OHBP_Dase"/>
</dbReference>
<dbReference type="STRING" id="576137.A0A1L7WJR8"/>
<dbReference type="CDD" id="cd07262">
    <property type="entry name" value="VOC_like"/>
    <property type="match status" value="1"/>
</dbReference>
<gene>
    <name evidence="3" type="ORF">PAC_02900</name>
</gene>
<evidence type="ECO:0000313" key="4">
    <source>
        <dbReference type="Proteomes" id="UP000184330"/>
    </source>
</evidence>
<name>A0A1L7WJR8_9HELO</name>
<evidence type="ECO:0000313" key="3">
    <source>
        <dbReference type="EMBL" id="CZR53022.1"/>
    </source>
</evidence>
<dbReference type="Gene3D" id="3.10.180.10">
    <property type="entry name" value="2,3-Dihydroxybiphenyl 1,2-Dioxygenase, domain 1"/>
    <property type="match status" value="1"/>
</dbReference>
<dbReference type="InterPro" id="IPR037523">
    <property type="entry name" value="VOC_core"/>
</dbReference>
<reference evidence="3 4" key="1">
    <citation type="submission" date="2016-03" db="EMBL/GenBank/DDBJ databases">
        <authorList>
            <person name="Ploux O."/>
        </authorList>
    </citation>
    <scope>NUCLEOTIDE SEQUENCE [LARGE SCALE GENOMIC DNA]</scope>
    <source>
        <strain evidence="3 4">UAMH 11012</strain>
    </source>
</reference>
<evidence type="ECO:0000259" key="2">
    <source>
        <dbReference type="PROSITE" id="PS51819"/>
    </source>
</evidence>
<keyword evidence="1" id="KW-0472">Membrane</keyword>
<dbReference type="OrthoDB" id="10249419at2759"/>